<dbReference type="NCBIfam" id="NF001159">
    <property type="entry name" value="PRK00150.1-3"/>
    <property type="match status" value="1"/>
</dbReference>
<organism evidence="3 4">
    <name type="scientific">Eiseniibacteriota bacterium</name>
    <dbReference type="NCBI Taxonomy" id="2212470"/>
    <lineage>
        <taxon>Bacteria</taxon>
        <taxon>Candidatus Eiseniibacteriota</taxon>
    </lineage>
</organism>
<keyword evidence="2 3" id="KW-0378">Hydrolase</keyword>
<dbReference type="PANTHER" id="PTHR10458">
    <property type="entry name" value="PEPTIDE DEFORMYLASE"/>
    <property type="match status" value="1"/>
</dbReference>
<comment type="cofactor">
    <cofactor evidence="2">
        <name>Fe(2+)</name>
        <dbReference type="ChEBI" id="CHEBI:29033"/>
    </cofactor>
    <text evidence="2">Binds 1 Fe(2+) ion.</text>
</comment>
<comment type="caution">
    <text evidence="3">The sequence shown here is derived from an EMBL/GenBank/DDBJ whole genome shotgun (WGS) entry which is preliminary data.</text>
</comment>
<reference evidence="3" key="1">
    <citation type="submission" date="2021-05" db="EMBL/GenBank/DDBJ databases">
        <title>Energy efficiency and biological interactions define the core microbiome of deep oligotrophic groundwater.</title>
        <authorList>
            <person name="Mehrshad M."/>
            <person name="Lopez-Fernandez M."/>
            <person name="Bell E."/>
            <person name="Bernier-Latmani R."/>
            <person name="Bertilsson S."/>
            <person name="Dopson M."/>
        </authorList>
    </citation>
    <scope>NUCLEOTIDE SEQUENCE</scope>
    <source>
        <strain evidence="3">Modern_marine.mb.64</strain>
    </source>
</reference>
<dbReference type="Pfam" id="PF01327">
    <property type="entry name" value="Pep_deformylase"/>
    <property type="match status" value="1"/>
</dbReference>
<name>A0A948W7D6_UNCEI</name>
<feature type="binding site" evidence="2">
    <location>
        <position position="140"/>
    </location>
    <ligand>
        <name>Fe cation</name>
        <dbReference type="ChEBI" id="CHEBI:24875"/>
    </ligand>
</feature>
<comment type="similarity">
    <text evidence="1 2">Belongs to the polypeptide deformylase family.</text>
</comment>
<evidence type="ECO:0000256" key="2">
    <source>
        <dbReference type="HAMAP-Rule" id="MF_00163"/>
    </source>
</evidence>
<dbReference type="GO" id="GO:0006412">
    <property type="term" value="P:translation"/>
    <property type="evidence" value="ECO:0007669"/>
    <property type="project" value="UniProtKB-UniRule"/>
</dbReference>
<dbReference type="EMBL" id="JAHJDP010000085">
    <property type="protein sequence ID" value="MBU2692125.1"/>
    <property type="molecule type" value="Genomic_DNA"/>
</dbReference>
<keyword evidence="2" id="KW-0408">Iron</keyword>
<feature type="active site" evidence="2">
    <location>
        <position position="137"/>
    </location>
</feature>
<dbReference type="GO" id="GO:0042586">
    <property type="term" value="F:peptide deformylase activity"/>
    <property type="evidence" value="ECO:0007669"/>
    <property type="project" value="UniProtKB-UniRule"/>
</dbReference>
<comment type="catalytic activity">
    <reaction evidence="2">
        <text>N-terminal N-formyl-L-methionyl-[peptide] + H2O = N-terminal L-methionyl-[peptide] + formate</text>
        <dbReference type="Rhea" id="RHEA:24420"/>
        <dbReference type="Rhea" id="RHEA-COMP:10639"/>
        <dbReference type="Rhea" id="RHEA-COMP:10640"/>
        <dbReference type="ChEBI" id="CHEBI:15377"/>
        <dbReference type="ChEBI" id="CHEBI:15740"/>
        <dbReference type="ChEBI" id="CHEBI:49298"/>
        <dbReference type="ChEBI" id="CHEBI:64731"/>
        <dbReference type="EC" id="3.5.1.88"/>
    </reaction>
</comment>
<keyword evidence="2" id="KW-0479">Metal-binding</keyword>
<evidence type="ECO:0000313" key="3">
    <source>
        <dbReference type="EMBL" id="MBU2692125.1"/>
    </source>
</evidence>
<dbReference type="Gene3D" id="3.90.45.10">
    <property type="entry name" value="Peptide deformylase"/>
    <property type="match status" value="1"/>
</dbReference>
<dbReference type="InterPro" id="IPR023635">
    <property type="entry name" value="Peptide_deformylase"/>
</dbReference>
<dbReference type="EC" id="3.5.1.88" evidence="2"/>
<proteinExistence type="inferred from homology"/>
<dbReference type="AlphaFoldDB" id="A0A948W7D6"/>
<protein>
    <recommendedName>
        <fullName evidence="2">Peptide deformylase</fullName>
        <shortName evidence="2">PDF</shortName>
        <ecNumber evidence="2">3.5.1.88</ecNumber>
    </recommendedName>
    <alternativeName>
        <fullName evidence="2">Polypeptide deformylase</fullName>
    </alternativeName>
</protein>
<keyword evidence="2" id="KW-0648">Protein biosynthesis</keyword>
<dbReference type="PIRSF" id="PIRSF004749">
    <property type="entry name" value="Pep_def"/>
    <property type="match status" value="1"/>
</dbReference>
<evidence type="ECO:0000256" key="1">
    <source>
        <dbReference type="ARBA" id="ARBA00010759"/>
    </source>
</evidence>
<dbReference type="PRINTS" id="PR01576">
    <property type="entry name" value="PDEFORMYLASE"/>
</dbReference>
<feature type="binding site" evidence="2">
    <location>
        <position position="94"/>
    </location>
    <ligand>
        <name>Fe cation</name>
        <dbReference type="ChEBI" id="CHEBI:24875"/>
    </ligand>
</feature>
<sequence>MSKLRVHLYGDPVLRQKAEPIEQITDEIRQLAEDMLVTMYEEEGIGLAAPQVGRSIRLLVVDPQAVDETAPGAMAFINPETTESSGEWTYDEGCLSIPGIVAEIKRPEKVRVHYFDTNGEERHETFDGMMARVLQHEMDHLEGKLFVDYLSPMRRALIMKKLREISKEGQGEVEEVG</sequence>
<dbReference type="InterPro" id="IPR036821">
    <property type="entry name" value="Peptide_deformylase_sf"/>
</dbReference>
<dbReference type="Proteomes" id="UP000777784">
    <property type="component" value="Unassembled WGS sequence"/>
</dbReference>
<dbReference type="HAMAP" id="MF_00163">
    <property type="entry name" value="Pep_deformylase"/>
    <property type="match status" value="1"/>
</dbReference>
<dbReference type="GO" id="GO:0046872">
    <property type="term" value="F:metal ion binding"/>
    <property type="evidence" value="ECO:0007669"/>
    <property type="project" value="UniProtKB-KW"/>
</dbReference>
<dbReference type="CDD" id="cd00487">
    <property type="entry name" value="Pep_deformylase"/>
    <property type="match status" value="1"/>
</dbReference>
<feature type="binding site" evidence="2">
    <location>
        <position position="136"/>
    </location>
    <ligand>
        <name>Fe cation</name>
        <dbReference type="ChEBI" id="CHEBI:24875"/>
    </ligand>
</feature>
<gene>
    <name evidence="2 3" type="primary">def</name>
    <name evidence="3" type="ORF">KJ970_14485</name>
</gene>
<comment type="function">
    <text evidence="2">Removes the formyl group from the N-terminal Met of newly synthesized proteins. Requires at least a dipeptide for an efficient rate of reaction. N-terminal L-methionine is a prerequisite for activity but the enzyme has broad specificity at other positions.</text>
</comment>
<evidence type="ECO:0000313" key="4">
    <source>
        <dbReference type="Proteomes" id="UP000777784"/>
    </source>
</evidence>
<dbReference type="PANTHER" id="PTHR10458:SF22">
    <property type="entry name" value="PEPTIDE DEFORMYLASE"/>
    <property type="match status" value="1"/>
</dbReference>
<dbReference type="NCBIfam" id="TIGR00079">
    <property type="entry name" value="pept_deformyl"/>
    <property type="match status" value="1"/>
</dbReference>
<dbReference type="SUPFAM" id="SSF56420">
    <property type="entry name" value="Peptide deformylase"/>
    <property type="match status" value="1"/>
</dbReference>
<accession>A0A948W7D6</accession>